<reference evidence="12" key="1">
    <citation type="submission" date="2019-06" db="EMBL/GenBank/DDBJ databases">
        <authorList>
            <consortium name="Wellcome Sanger Institute Data Sharing"/>
        </authorList>
    </citation>
    <scope>NUCLEOTIDE SEQUENCE [LARGE SCALE GENOMIC DNA]</scope>
</reference>
<dbReference type="Proteomes" id="UP000472267">
    <property type="component" value="Chromosome 23"/>
</dbReference>
<evidence type="ECO:0000256" key="8">
    <source>
        <dbReference type="ARBA" id="ARBA00023136"/>
    </source>
</evidence>
<dbReference type="AlphaFoldDB" id="A0A672G0W7"/>
<dbReference type="FunCoup" id="A0A672G0W7">
    <property type="interactions" value="369"/>
</dbReference>
<dbReference type="GO" id="GO:0005789">
    <property type="term" value="C:endoplasmic reticulum membrane"/>
    <property type="evidence" value="ECO:0007669"/>
    <property type="project" value="UniProtKB-SubCell"/>
</dbReference>
<organism evidence="12 13">
    <name type="scientific">Salarias fasciatus</name>
    <name type="common">Jewelled blenny</name>
    <name type="synonym">Blennius fasciatus</name>
    <dbReference type="NCBI Taxonomy" id="181472"/>
    <lineage>
        <taxon>Eukaryota</taxon>
        <taxon>Metazoa</taxon>
        <taxon>Chordata</taxon>
        <taxon>Craniata</taxon>
        <taxon>Vertebrata</taxon>
        <taxon>Euteleostomi</taxon>
        <taxon>Actinopterygii</taxon>
        <taxon>Neopterygii</taxon>
        <taxon>Teleostei</taxon>
        <taxon>Neoteleostei</taxon>
        <taxon>Acanthomorphata</taxon>
        <taxon>Ovalentaria</taxon>
        <taxon>Blenniimorphae</taxon>
        <taxon>Blenniiformes</taxon>
        <taxon>Blennioidei</taxon>
        <taxon>Blenniidae</taxon>
        <taxon>Salariinae</taxon>
        <taxon>Salarias</taxon>
    </lineage>
</organism>
<dbReference type="OrthoDB" id="5546453at2759"/>
<keyword evidence="8" id="KW-0472">Membrane</keyword>
<comment type="function">
    <text evidence="10">Stabilizing subunit of the glycosylphosphatidylinositol-mannosyltransferase I complex which catalyzes the transfer of the first mannose, via an alpha-1,4 bond from a dolichol-phosphate-mannose (Dol-P-Man) to the glucosaminyl acyl phosphatidylinositol (GlcN-(acyl)PI) intermediate to generate alpha-D-Man-(1-&gt;4)-alpha-D-GlcN-(1-&gt;6)-(1-radyl,2-acyl-sn-glycero-3-phospho)-2-acyl-inositol and participates in the sixth step of the glycosylphosphatidylinositol-anchor biosynthesis. Probably acts by stabilizing the mannosyltransferase PIGM.</text>
</comment>
<accession>A0A672G0W7</accession>
<evidence type="ECO:0000256" key="5">
    <source>
        <dbReference type="ARBA" id="ARBA00022692"/>
    </source>
</evidence>
<keyword evidence="11" id="KW-0732">Signal</keyword>
<sequence length="246" mass="27560">MHLLLFSVFASLSTCHYVAEKDENQDHCHLMRQWTESSSVSVELRKNGFHRELVTTVDLRPGAISSVKVLLVHRWPRSVYIDPFQIASLSEQLKLQILLDSAIDLEVPAHKTSGFVTYVYPSYDATPPTLLKVTVPIHGRYHEPSFVGEAFTSVDIEAPELLLRADKCTEVKSIIPHAVVDAPCTFDNSSNCQWVQIQRKQEIGPMSLPIPVGDGSLEAPVCGITLLVTMICCMALSKHMWKHRII</sequence>
<evidence type="ECO:0000256" key="6">
    <source>
        <dbReference type="ARBA" id="ARBA00022824"/>
    </source>
</evidence>
<evidence type="ECO:0000256" key="2">
    <source>
        <dbReference type="ARBA" id="ARBA00004687"/>
    </source>
</evidence>
<keyword evidence="13" id="KW-1185">Reference proteome</keyword>
<protein>
    <recommendedName>
        <fullName evidence="10">Phosphatidylinositol-glycan biosynthesis class X protein</fullName>
    </recommendedName>
</protein>
<dbReference type="Ensembl" id="ENSSFAT00005011118.1">
    <property type="protein sequence ID" value="ENSSFAP00005010655.1"/>
    <property type="gene ID" value="ENSSFAG00005005981.1"/>
</dbReference>
<dbReference type="PANTHER" id="PTHR28650">
    <property type="entry name" value="PHOSPHATIDYLINOSITOL-GLYCAN BIOSYNTHESIS CLASS X PROTEIN"/>
    <property type="match status" value="1"/>
</dbReference>
<keyword evidence="7" id="KW-1133">Transmembrane helix</keyword>
<evidence type="ECO:0000256" key="3">
    <source>
        <dbReference type="ARBA" id="ARBA00010345"/>
    </source>
</evidence>
<evidence type="ECO:0000256" key="7">
    <source>
        <dbReference type="ARBA" id="ARBA00022989"/>
    </source>
</evidence>
<gene>
    <name evidence="12" type="primary">pigx</name>
</gene>
<reference evidence="12" key="2">
    <citation type="submission" date="2025-08" db="UniProtKB">
        <authorList>
            <consortium name="Ensembl"/>
        </authorList>
    </citation>
    <scope>IDENTIFICATION</scope>
</reference>
<feature type="signal peptide" evidence="11">
    <location>
        <begin position="1"/>
        <end position="15"/>
    </location>
</feature>
<comment type="subcellular location">
    <subcellularLocation>
        <location evidence="1 10">Endoplasmic reticulum membrane</location>
        <topology evidence="1 10">Single-pass membrane protein</topology>
    </subcellularLocation>
</comment>
<dbReference type="SMART" id="SM00780">
    <property type="entry name" value="PIG-X"/>
    <property type="match status" value="1"/>
</dbReference>
<dbReference type="InterPro" id="IPR040039">
    <property type="entry name" value="PIGX"/>
</dbReference>
<dbReference type="InParanoid" id="A0A672G0W7"/>
<evidence type="ECO:0000256" key="10">
    <source>
        <dbReference type="RuleBase" id="RU366056"/>
    </source>
</evidence>
<keyword evidence="9" id="KW-0325">Glycoprotein</keyword>
<evidence type="ECO:0000313" key="12">
    <source>
        <dbReference type="Ensembl" id="ENSSFAP00005010655.1"/>
    </source>
</evidence>
<dbReference type="InterPro" id="IPR013233">
    <property type="entry name" value="PIG-X/PBN1"/>
</dbReference>
<comment type="pathway">
    <text evidence="2 10">Glycolipid biosynthesis; glycosylphosphatidylinositol-anchor biosynthesis.</text>
</comment>
<reference evidence="12" key="3">
    <citation type="submission" date="2025-09" db="UniProtKB">
        <authorList>
            <consortium name="Ensembl"/>
        </authorList>
    </citation>
    <scope>IDENTIFICATION</scope>
</reference>
<dbReference type="UniPathway" id="UPA00196"/>
<evidence type="ECO:0000256" key="9">
    <source>
        <dbReference type="ARBA" id="ARBA00023180"/>
    </source>
</evidence>
<keyword evidence="6 10" id="KW-0256">Endoplasmic reticulum</keyword>
<dbReference type="GO" id="GO:0006506">
    <property type="term" value="P:GPI anchor biosynthetic process"/>
    <property type="evidence" value="ECO:0007669"/>
    <property type="project" value="UniProtKB-UniPathway"/>
</dbReference>
<keyword evidence="5" id="KW-0812">Transmembrane</keyword>
<dbReference type="CTD" id="54965"/>
<dbReference type="OMA" id="ALSKYMW"/>
<feature type="chain" id="PRO_5025466263" description="Phosphatidylinositol-glycan biosynthesis class X protein" evidence="11">
    <location>
        <begin position="16"/>
        <end position="246"/>
    </location>
</feature>
<evidence type="ECO:0000256" key="11">
    <source>
        <dbReference type="SAM" id="SignalP"/>
    </source>
</evidence>
<dbReference type="GeneID" id="115381534"/>
<evidence type="ECO:0000313" key="13">
    <source>
        <dbReference type="Proteomes" id="UP000472267"/>
    </source>
</evidence>
<comment type="similarity">
    <text evidence="3 10">Belongs to the PIGX family.</text>
</comment>
<evidence type="ECO:0000256" key="4">
    <source>
        <dbReference type="ARBA" id="ARBA00022502"/>
    </source>
</evidence>
<name>A0A672G0W7_SALFA</name>
<dbReference type="Pfam" id="PF08320">
    <property type="entry name" value="PIG-X"/>
    <property type="match status" value="1"/>
</dbReference>
<evidence type="ECO:0000256" key="1">
    <source>
        <dbReference type="ARBA" id="ARBA00004389"/>
    </source>
</evidence>
<dbReference type="RefSeq" id="XP_029938855.1">
    <property type="nucleotide sequence ID" value="XM_030082995.1"/>
</dbReference>
<keyword evidence="4 10" id="KW-0337">GPI-anchor biosynthesis</keyword>
<dbReference type="PANTHER" id="PTHR28650:SF1">
    <property type="entry name" value="PHOSPHATIDYLINOSITOL-GLYCAN BIOSYNTHESIS CLASS X PROTEIN"/>
    <property type="match status" value="1"/>
</dbReference>
<proteinExistence type="inferred from homology"/>